<gene>
    <name evidence="1" type="ORF">LCGC14_2035520</name>
</gene>
<dbReference type="Pfam" id="PF25680">
    <property type="entry name" value="Mom"/>
    <property type="match status" value="1"/>
</dbReference>
<evidence type="ECO:0000313" key="1">
    <source>
        <dbReference type="EMBL" id="KKL77375.1"/>
    </source>
</evidence>
<name>A0A0F9H6W7_9ZZZZ</name>
<accession>A0A0F9H6W7</accession>
<proteinExistence type="predicted"/>
<protein>
    <submittedName>
        <fullName evidence="1">Uncharacterized protein</fullName>
    </submittedName>
</protein>
<sequence length="443" mass="51510">MKIKIRLTSESLRDTTITDEQIARLYWDQKLSISATAKKLNKSDGFVKKRLHKSGRGTRSVREGSRLWRKSDEITNEQLIYLYDQLEWSCGKISLHFGKSEAFVQQRFISMGKHRRKNVGRYNGSWKGGITDIRNSIRSGSLCLNWRNEAFERQQYKSEISEQQIRRLNCHHIYPFHIILKSSLTQHRPLPEEYRDLAITHDSRFYGADNGLVISKDEHDEIEKGKLESAHPWWKIWQAYPDFAVNRSNLSHDDFLLCDDKGQLQPTEYTIQKSTAKEIRQIIRYEHYLGTIPRSQLILVAKRGNIIIGVATFGTGTNRFIKEGVWELTRLCIPFYVVRPFACDFLAQCCTYIKDNHPQINSLVAFADSSVGHNGGIYRMAGWQKAGKTPPSYAYFDPTTFKLKHKASCRRIQGIDKTERELAQERGWIRIPLGLKYRYTLPL</sequence>
<organism evidence="1">
    <name type="scientific">marine sediment metagenome</name>
    <dbReference type="NCBI Taxonomy" id="412755"/>
    <lineage>
        <taxon>unclassified sequences</taxon>
        <taxon>metagenomes</taxon>
        <taxon>ecological metagenomes</taxon>
    </lineage>
</organism>
<dbReference type="InterPro" id="IPR057895">
    <property type="entry name" value="Mom"/>
</dbReference>
<dbReference type="EMBL" id="LAZR01023766">
    <property type="protein sequence ID" value="KKL77375.1"/>
    <property type="molecule type" value="Genomic_DNA"/>
</dbReference>
<reference evidence="1" key="1">
    <citation type="journal article" date="2015" name="Nature">
        <title>Complex archaea that bridge the gap between prokaryotes and eukaryotes.</title>
        <authorList>
            <person name="Spang A."/>
            <person name="Saw J.H."/>
            <person name="Jorgensen S.L."/>
            <person name="Zaremba-Niedzwiedzka K."/>
            <person name="Martijn J."/>
            <person name="Lind A.E."/>
            <person name="van Eijk R."/>
            <person name="Schleper C."/>
            <person name="Guy L."/>
            <person name="Ettema T.J."/>
        </authorList>
    </citation>
    <scope>NUCLEOTIDE SEQUENCE</scope>
</reference>
<comment type="caution">
    <text evidence="1">The sequence shown here is derived from an EMBL/GenBank/DDBJ whole genome shotgun (WGS) entry which is preliminary data.</text>
</comment>
<dbReference type="AlphaFoldDB" id="A0A0F9H6W7"/>